<sequence>MPRLCSYAERMALHPPSRLRRRRWTAVLALLPAASLCFGTPAPVSAAEPGADRITLNAAGTPAYRIDADVVGGGIVVTDNVSTFATRKIQGTATLPGAEGGEATFTVDITRGVLGLTGTLSLQDPGAGVQISAKVTGGVKTPADGTVTWQGNATVRRGSASEARNVSLTLLDRWPDPGDHAIRITHAGKARNAVLRLPDDYDGTPRPVLFHFPGLFETPGMAEFYGRMADYAQTRGFIMITPEHYGRGWQGVPAGTPSPDLDDPGFIRRLQDILITRFNADPARLYASGMSNGGFFTSRLACVNERFAAYAAVAGQLSDIPACEPGRKVPIVMLHGTTDTIVPYSTVAPAAAFWAGNNTCSATSTATPLPDKDPRDNTTVVRHVHDGCPADAPVELYEIKGGGHNWPGGLPFLGPFLGGTTHDIDANEVIWDFVSAFRLA</sequence>
<keyword evidence="4 8" id="KW-0732">Signal</keyword>
<evidence type="ECO:0000256" key="1">
    <source>
        <dbReference type="ARBA" id="ARBA00004613"/>
    </source>
</evidence>
<keyword evidence="5" id="KW-0378">Hydrolase</keyword>
<evidence type="ECO:0000256" key="2">
    <source>
        <dbReference type="ARBA" id="ARBA00022525"/>
    </source>
</evidence>
<feature type="signal peptide" evidence="8">
    <location>
        <begin position="1"/>
        <end position="46"/>
    </location>
</feature>
<comment type="subcellular location">
    <subcellularLocation>
        <location evidence="1">Secreted</location>
    </subcellularLocation>
</comment>
<dbReference type="InterPro" id="IPR043595">
    <property type="entry name" value="FaeB/C/D"/>
</dbReference>
<name>A0ABP4CGN9_9ACTN</name>
<accession>A0ABP4CGN9</accession>
<dbReference type="SUPFAM" id="SSF53474">
    <property type="entry name" value="alpha/beta-Hydrolases"/>
    <property type="match status" value="1"/>
</dbReference>
<dbReference type="PANTHER" id="PTHR38050">
    <property type="match status" value="1"/>
</dbReference>
<keyword evidence="3" id="KW-0858">Xylan degradation</keyword>
<dbReference type="Gene3D" id="3.40.50.1820">
    <property type="entry name" value="alpha/beta hydrolase"/>
    <property type="match status" value="1"/>
</dbReference>
<evidence type="ECO:0000256" key="3">
    <source>
        <dbReference type="ARBA" id="ARBA00022651"/>
    </source>
</evidence>
<comment type="caution">
    <text evidence="9">The sequence shown here is derived from an EMBL/GenBank/DDBJ whole genome shotgun (WGS) entry which is preliminary data.</text>
</comment>
<evidence type="ECO:0000256" key="6">
    <source>
        <dbReference type="ARBA" id="ARBA00023277"/>
    </source>
</evidence>
<evidence type="ECO:0000256" key="5">
    <source>
        <dbReference type="ARBA" id="ARBA00022801"/>
    </source>
</evidence>
<dbReference type="InterPro" id="IPR029058">
    <property type="entry name" value="AB_hydrolase_fold"/>
</dbReference>
<evidence type="ECO:0008006" key="11">
    <source>
        <dbReference type="Google" id="ProtNLM"/>
    </source>
</evidence>
<keyword evidence="7" id="KW-0624">Polysaccharide degradation</keyword>
<evidence type="ECO:0000313" key="9">
    <source>
        <dbReference type="EMBL" id="GAA0966082.1"/>
    </source>
</evidence>
<proteinExistence type="predicted"/>
<keyword evidence="6" id="KW-0119">Carbohydrate metabolism</keyword>
<organism evidence="9 10">
    <name type="scientific">Actinocorallia libanotica</name>
    <dbReference type="NCBI Taxonomy" id="46162"/>
    <lineage>
        <taxon>Bacteria</taxon>
        <taxon>Bacillati</taxon>
        <taxon>Actinomycetota</taxon>
        <taxon>Actinomycetes</taxon>
        <taxon>Streptosporangiales</taxon>
        <taxon>Thermomonosporaceae</taxon>
        <taxon>Actinocorallia</taxon>
    </lineage>
</organism>
<reference evidence="10" key="1">
    <citation type="journal article" date="2019" name="Int. J. Syst. Evol. Microbiol.">
        <title>The Global Catalogue of Microorganisms (GCM) 10K type strain sequencing project: providing services to taxonomists for standard genome sequencing and annotation.</title>
        <authorList>
            <consortium name="The Broad Institute Genomics Platform"/>
            <consortium name="The Broad Institute Genome Sequencing Center for Infectious Disease"/>
            <person name="Wu L."/>
            <person name="Ma J."/>
        </authorList>
    </citation>
    <scope>NUCLEOTIDE SEQUENCE [LARGE SCALE GENOMIC DNA]</scope>
    <source>
        <strain evidence="10">JCM 10696</strain>
    </source>
</reference>
<evidence type="ECO:0000256" key="7">
    <source>
        <dbReference type="ARBA" id="ARBA00023326"/>
    </source>
</evidence>
<protein>
    <recommendedName>
        <fullName evidence="11">Poly(3-hydroxybutyrate) depolymerase</fullName>
    </recommendedName>
</protein>
<evidence type="ECO:0000256" key="4">
    <source>
        <dbReference type="ARBA" id="ARBA00022729"/>
    </source>
</evidence>
<feature type="chain" id="PRO_5046925270" description="Poly(3-hydroxybutyrate) depolymerase" evidence="8">
    <location>
        <begin position="47"/>
        <end position="440"/>
    </location>
</feature>
<dbReference type="PANTHER" id="PTHR38050:SF2">
    <property type="entry name" value="FERULOYL ESTERASE C-RELATED"/>
    <property type="match status" value="1"/>
</dbReference>
<evidence type="ECO:0000313" key="10">
    <source>
        <dbReference type="Proteomes" id="UP001500665"/>
    </source>
</evidence>
<gene>
    <name evidence="9" type="ORF">GCM10009550_67660</name>
</gene>
<dbReference type="Proteomes" id="UP001500665">
    <property type="component" value="Unassembled WGS sequence"/>
</dbReference>
<keyword evidence="10" id="KW-1185">Reference proteome</keyword>
<keyword evidence="2" id="KW-0964">Secreted</keyword>
<dbReference type="EMBL" id="BAAAHH010000041">
    <property type="protein sequence ID" value="GAA0966082.1"/>
    <property type="molecule type" value="Genomic_DNA"/>
</dbReference>
<evidence type="ECO:0000256" key="8">
    <source>
        <dbReference type="SAM" id="SignalP"/>
    </source>
</evidence>